<feature type="compositionally biased region" description="Polar residues" evidence="1">
    <location>
        <begin position="54"/>
        <end position="68"/>
    </location>
</feature>
<name>A0A8T0VWQ5_PANVG</name>
<proteinExistence type="predicted"/>
<organism evidence="2 3">
    <name type="scientific">Panicum virgatum</name>
    <name type="common">Blackwell switchgrass</name>
    <dbReference type="NCBI Taxonomy" id="38727"/>
    <lineage>
        <taxon>Eukaryota</taxon>
        <taxon>Viridiplantae</taxon>
        <taxon>Streptophyta</taxon>
        <taxon>Embryophyta</taxon>
        <taxon>Tracheophyta</taxon>
        <taxon>Spermatophyta</taxon>
        <taxon>Magnoliopsida</taxon>
        <taxon>Liliopsida</taxon>
        <taxon>Poales</taxon>
        <taxon>Poaceae</taxon>
        <taxon>PACMAD clade</taxon>
        <taxon>Panicoideae</taxon>
        <taxon>Panicodae</taxon>
        <taxon>Paniceae</taxon>
        <taxon>Panicinae</taxon>
        <taxon>Panicum</taxon>
        <taxon>Panicum sect. Hiantes</taxon>
    </lineage>
</organism>
<sequence length="156" mass="16878">MLEKRTQLSDSSIWSFLSPARPQSHPNAAPATPSRRTTPTSKSEKMKEGEDNRTNGSPTGSSPPRNRPQQQAAAGKEAAQDLWLPLSIDPSQPKESTTTRRQAKRMGPQTLGKLHRGRKKHCLESPGRALFSTGAAQTPPLPEPQAPPPSPTTSTQ</sequence>
<evidence type="ECO:0000256" key="1">
    <source>
        <dbReference type="SAM" id="MobiDB-lite"/>
    </source>
</evidence>
<feature type="compositionally biased region" description="Low complexity" evidence="1">
    <location>
        <begin position="28"/>
        <end position="41"/>
    </location>
</feature>
<feature type="compositionally biased region" description="Basic and acidic residues" evidence="1">
    <location>
        <begin position="42"/>
        <end position="53"/>
    </location>
</feature>
<feature type="compositionally biased region" description="Pro residues" evidence="1">
    <location>
        <begin position="139"/>
        <end position="156"/>
    </location>
</feature>
<reference evidence="2" key="1">
    <citation type="submission" date="2020-05" db="EMBL/GenBank/DDBJ databases">
        <title>WGS assembly of Panicum virgatum.</title>
        <authorList>
            <person name="Lovell J.T."/>
            <person name="Jenkins J."/>
            <person name="Shu S."/>
            <person name="Juenger T.E."/>
            <person name="Schmutz J."/>
        </authorList>
    </citation>
    <scope>NUCLEOTIDE SEQUENCE</scope>
    <source>
        <strain evidence="2">AP13</strain>
    </source>
</reference>
<keyword evidence="3" id="KW-1185">Reference proteome</keyword>
<feature type="compositionally biased region" description="Polar residues" evidence="1">
    <location>
        <begin position="89"/>
        <end position="100"/>
    </location>
</feature>
<evidence type="ECO:0000313" key="2">
    <source>
        <dbReference type="EMBL" id="KAG2635839.1"/>
    </source>
</evidence>
<accession>A0A8T0VWQ5</accession>
<dbReference type="Proteomes" id="UP000823388">
    <property type="component" value="Chromosome 2N"/>
</dbReference>
<feature type="region of interest" description="Disordered" evidence="1">
    <location>
        <begin position="1"/>
        <end position="156"/>
    </location>
</feature>
<protein>
    <submittedName>
        <fullName evidence="2">Uncharacterized protein</fullName>
    </submittedName>
</protein>
<comment type="caution">
    <text evidence="2">The sequence shown here is derived from an EMBL/GenBank/DDBJ whole genome shotgun (WGS) entry which is preliminary data.</text>
</comment>
<dbReference type="EMBL" id="CM029040">
    <property type="protein sequence ID" value="KAG2635839.1"/>
    <property type="molecule type" value="Genomic_DNA"/>
</dbReference>
<dbReference type="AlphaFoldDB" id="A0A8T0VWQ5"/>
<evidence type="ECO:0000313" key="3">
    <source>
        <dbReference type="Proteomes" id="UP000823388"/>
    </source>
</evidence>
<gene>
    <name evidence="2" type="ORF">PVAP13_2NG390903</name>
</gene>